<keyword evidence="2" id="KW-0472">Membrane</keyword>
<organism evidence="4 5">
    <name type="scientific">Legionella nautarum</name>
    <dbReference type="NCBI Taxonomy" id="45070"/>
    <lineage>
        <taxon>Bacteria</taxon>
        <taxon>Pseudomonadati</taxon>
        <taxon>Pseudomonadota</taxon>
        <taxon>Gammaproteobacteria</taxon>
        <taxon>Legionellales</taxon>
        <taxon>Legionellaceae</taxon>
        <taxon>Legionella</taxon>
    </lineage>
</organism>
<dbReference type="GO" id="GO:0051087">
    <property type="term" value="F:protein-folding chaperone binding"/>
    <property type="evidence" value="ECO:0007669"/>
    <property type="project" value="TreeGrafter"/>
</dbReference>
<dbReference type="PANTHER" id="PTHR44360">
    <property type="entry name" value="DNAJ HOMOLOG SUBFAMILY B MEMBER 9"/>
    <property type="match status" value="1"/>
</dbReference>
<protein>
    <submittedName>
        <fullName evidence="4">Molecular chaperone DnaJ</fullName>
    </submittedName>
</protein>
<keyword evidence="2" id="KW-1133">Transmembrane helix</keyword>
<name>A0A0W0WVS6_9GAMM</name>
<evidence type="ECO:0000256" key="1">
    <source>
        <dbReference type="ARBA" id="ARBA00023186"/>
    </source>
</evidence>
<feature type="transmembrane region" description="Helical" evidence="2">
    <location>
        <begin position="324"/>
        <end position="349"/>
    </location>
</feature>
<gene>
    <name evidence="4" type="primary">dnaJ_3</name>
    <name evidence="4" type="ORF">Lnau_1402</name>
</gene>
<dbReference type="Gene3D" id="1.10.287.110">
    <property type="entry name" value="DnaJ domain"/>
    <property type="match status" value="1"/>
</dbReference>
<reference evidence="4 5" key="1">
    <citation type="submission" date="2015-11" db="EMBL/GenBank/DDBJ databases">
        <title>Genomic analysis of 38 Legionella species identifies large and diverse effector repertoires.</title>
        <authorList>
            <person name="Burstein D."/>
            <person name="Amaro F."/>
            <person name="Zusman T."/>
            <person name="Lifshitz Z."/>
            <person name="Cohen O."/>
            <person name="Gilbert J.A."/>
            <person name="Pupko T."/>
            <person name="Shuman H.A."/>
            <person name="Segal G."/>
        </authorList>
    </citation>
    <scope>NUCLEOTIDE SEQUENCE [LARGE SCALE GENOMIC DNA]</scope>
    <source>
        <strain evidence="4 5">ATCC 49506</strain>
    </source>
</reference>
<keyword evidence="1" id="KW-0143">Chaperone</keyword>
<dbReference type="AlphaFoldDB" id="A0A0W0WVS6"/>
<sequence>MKTYYEILNVAKNADSAEIKKSFRALALKWHPDKNKTVGAREKFEEINKAYCILIDPEKRKRYDEALQKRSSSCFNVDLDDLLYSNYSKQGLQALLTALMKEITIFSSKSFDGFFVNKTEMISAFQKFYQIGHRHRCSEYGWDVETVDFSKKMLALLLKLNDGNSENIEDIILRFGENIGYYPGFNSAEMGEIFNAIMLNSIGITLEETDVYRLIGLDKLDTEINRLSKLTSKSVATAPHQQFLNSLLHFRTEVRKDIEIIKARTVSDQQNTEIMQSATVAIVKDTVSMLSALHYLPSTQQNDMELLNAYKKQCQFYTPSFSNFMQAIGVVMYCAFIHGITLGVLACVIGNDLILSDGKNLCGIPQHESILKRLVFQPANHAPLAAHQVIKTAKNFIQPSQYNFCFFAHDGSEGNSNIPNATELSPA</sequence>
<evidence type="ECO:0000313" key="4">
    <source>
        <dbReference type="EMBL" id="KTD36418.1"/>
    </source>
</evidence>
<evidence type="ECO:0000313" key="5">
    <source>
        <dbReference type="Proteomes" id="UP000054725"/>
    </source>
</evidence>
<dbReference type="PANTHER" id="PTHR44360:SF1">
    <property type="entry name" value="DNAJ HOMOLOG SUBFAMILY B MEMBER 9"/>
    <property type="match status" value="1"/>
</dbReference>
<keyword evidence="5" id="KW-1185">Reference proteome</keyword>
<dbReference type="InterPro" id="IPR036869">
    <property type="entry name" value="J_dom_sf"/>
</dbReference>
<dbReference type="Pfam" id="PF00226">
    <property type="entry name" value="DnaJ"/>
    <property type="match status" value="1"/>
</dbReference>
<dbReference type="STRING" id="45070.Lnau_1402"/>
<dbReference type="PRINTS" id="PR00625">
    <property type="entry name" value="JDOMAIN"/>
</dbReference>
<proteinExistence type="predicted"/>
<dbReference type="InterPro" id="IPR001623">
    <property type="entry name" value="DnaJ_domain"/>
</dbReference>
<dbReference type="Proteomes" id="UP000054725">
    <property type="component" value="Unassembled WGS sequence"/>
</dbReference>
<dbReference type="RefSeq" id="WP_058504417.1">
    <property type="nucleotide sequence ID" value="NZ_CAAAIF010000014.1"/>
</dbReference>
<dbReference type="SUPFAM" id="SSF46565">
    <property type="entry name" value="Chaperone J-domain"/>
    <property type="match status" value="1"/>
</dbReference>
<feature type="domain" description="J" evidence="3">
    <location>
        <begin position="3"/>
        <end position="67"/>
    </location>
</feature>
<accession>A0A0W0WVS6</accession>
<dbReference type="PATRIC" id="fig|45070.6.peg.1469"/>
<dbReference type="CDD" id="cd06257">
    <property type="entry name" value="DnaJ"/>
    <property type="match status" value="1"/>
</dbReference>
<comment type="caution">
    <text evidence="4">The sequence shown here is derived from an EMBL/GenBank/DDBJ whole genome shotgun (WGS) entry which is preliminary data.</text>
</comment>
<dbReference type="GO" id="GO:0036503">
    <property type="term" value="P:ERAD pathway"/>
    <property type="evidence" value="ECO:0007669"/>
    <property type="project" value="TreeGrafter"/>
</dbReference>
<dbReference type="OrthoDB" id="9779889at2"/>
<keyword evidence="2" id="KW-0812">Transmembrane</keyword>
<dbReference type="GO" id="GO:0051787">
    <property type="term" value="F:misfolded protein binding"/>
    <property type="evidence" value="ECO:0007669"/>
    <property type="project" value="TreeGrafter"/>
</dbReference>
<evidence type="ECO:0000259" key="3">
    <source>
        <dbReference type="PROSITE" id="PS50076"/>
    </source>
</evidence>
<evidence type="ECO:0000256" key="2">
    <source>
        <dbReference type="SAM" id="Phobius"/>
    </source>
</evidence>
<dbReference type="SMART" id="SM00271">
    <property type="entry name" value="DnaJ"/>
    <property type="match status" value="1"/>
</dbReference>
<dbReference type="EMBL" id="LNYO01000013">
    <property type="protein sequence ID" value="KTD36418.1"/>
    <property type="molecule type" value="Genomic_DNA"/>
</dbReference>
<dbReference type="InterPro" id="IPR051948">
    <property type="entry name" value="Hsp70_co-chaperone_J-domain"/>
</dbReference>
<dbReference type="PROSITE" id="PS50076">
    <property type="entry name" value="DNAJ_2"/>
    <property type="match status" value="1"/>
</dbReference>